<comment type="pathway">
    <text evidence="4">Amino-acid biosynthesis; L-tryptophan biosynthesis; L-tryptophan from chorismate: step 4/5.</text>
</comment>
<comment type="similarity">
    <text evidence="5">In the N-terminal section; belongs to the TrpC family.</text>
</comment>
<accession>A0AAJ1MJN6</accession>
<evidence type="ECO:0000256" key="10">
    <source>
        <dbReference type="ARBA" id="ARBA00023141"/>
    </source>
</evidence>
<evidence type="ECO:0000313" key="18">
    <source>
        <dbReference type="EMBL" id="MDC7227703.1"/>
    </source>
</evidence>
<dbReference type="InterPro" id="IPR013798">
    <property type="entry name" value="Indole-3-glycerol_P_synth_dom"/>
</dbReference>
<comment type="catalytic activity">
    <reaction evidence="1 15">
        <text>N-(5-phospho-beta-D-ribosyl)anthranilate = 1-(2-carboxyphenylamino)-1-deoxy-D-ribulose 5-phosphate</text>
        <dbReference type="Rhea" id="RHEA:21540"/>
        <dbReference type="ChEBI" id="CHEBI:18277"/>
        <dbReference type="ChEBI" id="CHEBI:58613"/>
        <dbReference type="EC" id="5.3.1.24"/>
    </reaction>
</comment>
<evidence type="ECO:0000256" key="15">
    <source>
        <dbReference type="HAMAP-Rule" id="MF_00135"/>
    </source>
</evidence>
<organism evidence="18 19">
    <name type="scientific">Candidatus Thalassospirochaeta sargassi</name>
    <dbReference type="NCBI Taxonomy" id="3119039"/>
    <lineage>
        <taxon>Bacteria</taxon>
        <taxon>Pseudomonadati</taxon>
        <taxon>Spirochaetota</taxon>
        <taxon>Spirochaetia</taxon>
        <taxon>Spirochaetales</taxon>
        <taxon>Spirochaetaceae</taxon>
        <taxon>Candidatus Thalassospirochaeta</taxon>
    </lineage>
</organism>
<evidence type="ECO:0000256" key="9">
    <source>
        <dbReference type="ARBA" id="ARBA00022822"/>
    </source>
</evidence>
<dbReference type="GO" id="GO:0004425">
    <property type="term" value="F:indole-3-glycerol-phosphate synthase activity"/>
    <property type="evidence" value="ECO:0007669"/>
    <property type="project" value="UniProtKB-EC"/>
</dbReference>
<evidence type="ECO:0000256" key="3">
    <source>
        <dbReference type="ARBA" id="ARBA00004664"/>
    </source>
</evidence>
<feature type="domain" description="N-(5'phosphoribosyl) anthranilate isomerase (PRAI)" evidence="17">
    <location>
        <begin position="293"/>
        <end position="484"/>
    </location>
</feature>
<keyword evidence="10 15" id="KW-0057">Aromatic amino acid biosynthesis</keyword>
<dbReference type="PANTHER" id="PTHR22854">
    <property type="entry name" value="TRYPTOPHAN BIOSYNTHESIS PROTEIN"/>
    <property type="match status" value="1"/>
</dbReference>
<evidence type="ECO:0000256" key="7">
    <source>
        <dbReference type="ARBA" id="ARBA00022605"/>
    </source>
</evidence>
<dbReference type="InterPro" id="IPR001468">
    <property type="entry name" value="Indole-3-GlycerolPSynthase_CS"/>
</dbReference>
<comment type="similarity">
    <text evidence="6">In the C-terminal section; belongs to the TrpF family.</text>
</comment>
<dbReference type="EC" id="5.3.1.24" evidence="15"/>
<evidence type="ECO:0000256" key="13">
    <source>
        <dbReference type="ARBA" id="ARBA00023268"/>
    </source>
</evidence>
<comment type="caution">
    <text evidence="18">The sequence shown here is derived from an EMBL/GenBank/DDBJ whole genome shotgun (WGS) entry which is preliminary data.</text>
</comment>
<dbReference type="InterPro" id="IPR011060">
    <property type="entry name" value="RibuloseP-bd_barrel"/>
</dbReference>
<dbReference type="PANTHER" id="PTHR22854:SF2">
    <property type="entry name" value="INDOLE-3-GLYCEROL-PHOSPHATE SYNTHASE"/>
    <property type="match status" value="1"/>
</dbReference>
<keyword evidence="11 15" id="KW-0413">Isomerase</keyword>
<evidence type="ECO:0000256" key="14">
    <source>
        <dbReference type="ARBA" id="ARBA00025592"/>
    </source>
</evidence>
<dbReference type="PROSITE" id="PS00614">
    <property type="entry name" value="IGPS"/>
    <property type="match status" value="1"/>
</dbReference>
<dbReference type="HAMAP" id="MF_00135">
    <property type="entry name" value="PRAI"/>
    <property type="match status" value="1"/>
</dbReference>
<evidence type="ECO:0000256" key="5">
    <source>
        <dbReference type="ARBA" id="ARBA00007902"/>
    </source>
</evidence>
<sequence>MQAEDMMDIRAEIARRRAADIQTVGAGQGLNIPEKRMLPLVPFLQSPGVICEVKRCSPSVKNINNLLDPVLLARKYVESGICSISVLTEQNYFSGSLADLINIKTAMPEVAILRKDFLLDPEDVEISFRAGADAFLLIASLLDADMLKRMYDRGIELGMTPVVELHSREDIAKAAAFKPALIGINSRDLRIFRIKPLQPLKIRALIEWDCRIIYESGIKTGYDIDFVKGTGFDAVLVGEAAVRNPEFALALSASFAEKPEADSAGESAELFGFWEKLYGRYRLHSPDASRPLVKICGITNHDDLGRVIDLGADVAGFILAESPRQVSPSFIESCRNFDILKVGVVVLQEGEALPDEIAALLESGALDAIQFHGNELPAEYLKWPGYKAARVKDEEAVIQAAALPGPAVLVDAFSSAAYGGTGKRIEDELVRKVSSQQTLWLAGGITPDNVRGLIDDYSPELIDISSGVESRPGIKDQNKLAKLFGGING</sequence>
<evidence type="ECO:0000256" key="12">
    <source>
        <dbReference type="ARBA" id="ARBA00023239"/>
    </source>
</evidence>
<dbReference type="SUPFAM" id="SSF51366">
    <property type="entry name" value="Ribulose-phoshate binding barrel"/>
    <property type="match status" value="2"/>
</dbReference>
<dbReference type="AlphaFoldDB" id="A0AAJ1MJN6"/>
<evidence type="ECO:0000256" key="1">
    <source>
        <dbReference type="ARBA" id="ARBA00001164"/>
    </source>
</evidence>
<dbReference type="Proteomes" id="UP001221217">
    <property type="component" value="Unassembled WGS sequence"/>
</dbReference>
<evidence type="ECO:0000256" key="8">
    <source>
        <dbReference type="ARBA" id="ARBA00022793"/>
    </source>
</evidence>
<comment type="function">
    <text evidence="14">Bifunctional enzyme that catalyzes two sequential steps of tryptophan biosynthetic pathway. The first reaction is catalyzed by the isomerase, coded by the TrpF domain; the second reaction is catalyzed by the synthase, coded by the TrpC domain.</text>
</comment>
<keyword evidence="7 15" id="KW-0028">Amino-acid biosynthesis</keyword>
<evidence type="ECO:0000313" key="19">
    <source>
        <dbReference type="Proteomes" id="UP001221217"/>
    </source>
</evidence>
<dbReference type="InterPro" id="IPR013785">
    <property type="entry name" value="Aldolase_TIM"/>
</dbReference>
<reference evidence="18 19" key="1">
    <citation type="submission" date="2022-12" db="EMBL/GenBank/DDBJ databases">
        <title>Metagenome assembled genome from gulf of manar.</title>
        <authorList>
            <person name="Kohli P."/>
            <person name="Pk S."/>
            <person name="Venkata Ramana C."/>
            <person name="Sasikala C."/>
        </authorList>
    </citation>
    <scope>NUCLEOTIDE SEQUENCE [LARGE SCALE GENOMIC DNA]</scope>
    <source>
        <strain evidence="18">JB008</strain>
    </source>
</reference>
<evidence type="ECO:0000259" key="16">
    <source>
        <dbReference type="Pfam" id="PF00218"/>
    </source>
</evidence>
<evidence type="ECO:0000256" key="4">
    <source>
        <dbReference type="ARBA" id="ARBA00004696"/>
    </source>
</evidence>
<keyword evidence="13" id="KW-0511">Multifunctional enzyme</keyword>
<dbReference type="GO" id="GO:0004640">
    <property type="term" value="F:phosphoribosylanthranilate isomerase activity"/>
    <property type="evidence" value="ECO:0007669"/>
    <property type="project" value="UniProtKB-UniRule"/>
</dbReference>
<dbReference type="CDD" id="cd00331">
    <property type="entry name" value="IGPS"/>
    <property type="match status" value="1"/>
</dbReference>
<comment type="catalytic activity">
    <reaction evidence="2">
        <text>1-(2-carboxyphenylamino)-1-deoxy-D-ribulose 5-phosphate + H(+) = (1S,2R)-1-C-(indol-3-yl)glycerol 3-phosphate + CO2 + H2O</text>
        <dbReference type="Rhea" id="RHEA:23476"/>
        <dbReference type="ChEBI" id="CHEBI:15377"/>
        <dbReference type="ChEBI" id="CHEBI:15378"/>
        <dbReference type="ChEBI" id="CHEBI:16526"/>
        <dbReference type="ChEBI" id="CHEBI:58613"/>
        <dbReference type="ChEBI" id="CHEBI:58866"/>
        <dbReference type="EC" id="4.1.1.48"/>
    </reaction>
</comment>
<name>A0AAJ1MJN6_9SPIO</name>
<keyword evidence="9 15" id="KW-0822">Tryptophan biosynthesis</keyword>
<comment type="pathway">
    <text evidence="3 15">Amino-acid biosynthesis; L-tryptophan biosynthesis; L-tryptophan from chorismate: step 3/5.</text>
</comment>
<dbReference type="Pfam" id="PF00218">
    <property type="entry name" value="IGPS"/>
    <property type="match status" value="1"/>
</dbReference>
<evidence type="ECO:0000256" key="2">
    <source>
        <dbReference type="ARBA" id="ARBA00001633"/>
    </source>
</evidence>
<keyword evidence="12" id="KW-0456">Lyase</keyword>
<gene>
    <name evidence="15" type="primary">trpF</name>
    <name evidence="18" type="ORF">PQJ61_13145</name>
</gene>
<comment type="similarity">
    <text evidence="15">Belongs to the TrpF family.</text>
</comment>
<dbReference type="InterPro" id="IPR045186">
    <property type="entry name" value="Indole-3-glycerol_P_synth"/>
</dbReference>
<evidence type="ECO:0000259" key="17">
    <source>
        <dbReference type="Pfam" id="PF00697"/>
    </source>
</evidence>
<protein>
    <recommendedName>
        <fullName evidence="15">N-(5'-phosphoribosyl)anthranilate isomerase</fullName>
        <shortName evidence="15">PRAI</shortName>
        <ecNumber evidence="15">5.3.1.24</ecNumber>
    </recommendedName>
</protein>
<evidence type="ECO:0000256" key="11">
    <source>
        <dbReference type="ARBA" id="ARBA00023235"/>
    </source>
</evidence>
<dbReference type="CDD" id="cd00405">
    <property type="entry name" value="PRAI"/>
    <property type="match status" value="1"/>
</dbReference>
<keyword evidence="8" id="KW-0210">Decarboxylase</keyword>
<dbReference type="InterPro" id="IPR001240">
    <property type="entry name" value="PRAI_dom"/>
</dbReference>
<dbReference type="EMBL" id="JAQQAL010000031">
    <property type="protein sequence ID" value="MDC7227703.1"/>
    <property type="molecule type" value="Genomic_DNA"/>
</dbReference>
<evidence type="ECO:0000256" key="6">
    <source>
        <dbReference type="ARBA" id="ARBA00009847"/>
    </source>
</evidence>
<feature type="domain" description="Indole-3-glycerol phosphate synthase" evidence="16">
    <location>
        <begin position="45"/>
        <end position="250"/>
    </location>
</feature>
<dbReference type="Pfam" id="PF00697">
    <property type="entry name" value="PRAI"/>
    <property type="match status" value="1"/>
</dbReference>
<proteinExistence type="inferred from homology"/>
<dbReference type="Gene3D" id="3.20.20.70">
    <property type="entry name" value="Aldolase class I"/>
    <property type="match status" value="2"/>
</dbReference>
<dbReference type="GO" id="GO:0000162">
    <property type="term" value="P:L-tryptophan biosynthetic process"/>
    <property type="evidence" value="ECO:0007669"/>
    <property type="project" value="UniProtKB-UniRule"/>
</dbReference>